<dbReference type="Gene3D" id="2.60.450.10">
    <property type="entry name" value="Lipopolysaccharide (LPS) transport protein A like domain"/>
    <property type="match status" value="1"/>
</dbReference>
<dbReference type="RefSeq" id="WP_127704244.1">
    <property type="nucleotide sequence ID" value="NZ_SACK01000002.1"/>
</dbReference>
<dbReference type="GO" id="GO:0015221">
    <property type="term" value="F:lipopolysaccharide transmembrane transporter activity"/>
    <property type="evidence" value="ECO:0007669"/>
    <property type="project" value="InterPro"/>
</dbReference>
<name>A0A437MW35_9SPHI</name>
<protein>
    <submittedName>
        <fullName evidence="1">LPS export ABC transporter periplasmic protein LptC</fullName>
    </submittedName>
</protein>
<comment type="caution">
    <text evidence="1">The sequence shown here is derived from an EMBL/GenBank/DDBJ whole genome shotgun (WGS) entry which is preliminary data.</text>
</comment>
<dbReference type="NCBIfam" id="TIGR04409">
    <property type="entry name" value="LptC_YrbK"/>
    <property type="match status" value="1"/>
</dbReference>
<keyword evidence="2" id="KW-1185">Reference proteome</keyword>
<dbReference type="GO" id="GO:0005886">
    <property type="term" value="C:plasma membrane"/>
    <property type="evidence" value="ECO:0007669"/>
    <property type="project" value="InterPro"/>
</dbReference>
<proteinExistence type="predicted"/>
<evidence type="ECO:0000313" key="2">
    <source>
        <dbReference type="Proteomes" id="UP000282759"/>
    </source>
</evidence>
<dbReference type="InterPro" id="IPR010664">
    <property type="entry name" value="LipoPS_assembly_LptC-rel"/>
</dbReference>
<organism evidence="1 2">
    <name type="scientific">Mucilaginibacter limnophilus</name>
    <dbReference type="NCBI Taxonomy" id="1932778"/>
    <lineage>
        <taxon>Bacteria</taxon>
        <taxon>Pseudomonadati</taxon>
        <taxon>Bacteroidota</taxon>
        <taxon>Sphingobacteriia</taxon>
        <taxon>Sphingobacteriales</taxon>
        <taxon>Sphingobacteriaceae</taxon>
        <taxon>Mucilaginibacter</taxon>
    </lineage>
</organism>
<dbReference type="OrthoDB" id="9812080at2"/>
<reference evidence="1 2" key="1">
    <citation type="submission" date="2019-01" db="EMBL/GenBank/DDBJ databases">
        <authorList>
            <person name="Chen W.-M."/>
        </authorList>
    </citation>
    <scope>NUCLEOTIDE SEQUENCE [LARGE SCALE GENOMIC DNA]</scope>
    <source>
        <strain evidence="1 2">YBJ-36</strain>
    </source>
</reference>
<evidence type="ECO:0000313" key="1">
    <source>
        <dbReference type="EMBL" id="RVU01880.1"/>
    </source>
</evidence>
<dbReference type="Pfam" id="PF06835">
    <property type="entry name" value="LptC"/>
    <property type="match status" value="1"/>
</dbReference>
<dbReference type="Proteomes" id="UP000282759">
    <property type="component" value="Unassembled WGS sequence"/>
</dbReference>
<dbReference type="InterPro" id="IPR026265">
    <property type="entry name" value="LptC"/>
</dbReference>
<dbReference type="PROSITE" id="PS51257">
    <property type="entry name" value="PROKAR_LIPOPROTEIN"/>
    <property type="match status" value="1"/>
</dbReference>
<sequence>MPYFRSKYFFKLSTAGLISCFVFSACENDLKKIKEISELEVIKPVERSKDVEIIFSDSAKVKAKVEAPVMLNHTVAKPYREMPNGVKITFYENLKPVNVITAEHGIQRESENLIELHKNVVAKNEQGDIFKSEELIWDGKNKKIRSTQPVQIFMKNGDIINGTGFESNESFYPYTLDNTTGIFNVNENPGFTQ</sequence>
<dbReference type="AlphaFoldDB" id="A0A437MW35"/>
<gene>
    <name evidence="1" type="primary">lptC</name>
    <name evidence="1" type="ORF">EOD41_07950</name>
</gene>
<dbReference type="EMBL" id="SACK01000002">
    <property type="protein sequence ID" value="RVU01880.1"/>
    <property type="molecule type" value="Genomic_DNA"/>
</dbReference>
<accession>A0A437MW35</accession>